<keyword evidence="6" id="KW-0472">Membrane</keyword>
<evidence type="ECO:0000256" key="2">
    <source>
        <dbReference type="ARBA" id="ARBA00006228"/>
    </source>
</evidence>
<name>A0ABY0IFA6_9BACT</name>
<sequence length="107" mass="12436">MKLWYILQFVVLYLWDLSLGALRVAQDVITPKDLSSPGIIKFPLEVKTDFEIALLSNLITFSPGTMVIDLAPDNSYLYIHMMFLENEEDAIKEFKEQIESRVLRILR</sequence>
<comment type="subcellular location">
    <subcellularLocation>
        <location evidence="1">Cell membrane</location>
        <topology evidence="1">Multi-pass membrane protein</topology>
    </subcellularLocation>
</comment>
<dbReference type="EMBL" id="QDKL01000002">
    <property type="protein sequence ID" value="RZF21632.1"/>
    <property type="molecule type" value="Genomic_DNA"/>
</dbReference>
<dbReference type="Pfam" id="PF01899">
    <property type="entry name" value="MNHE"/>
    <property type="match status" value="1"/>
</dbReference>
<evidence type="ECO:0000313" key="8">
    <source>
        <dbReference type="Proteomes" id="UP000443582"/>
    </source>
</evidence>
<evidence type="ECO:0000256" key="3">
    <source>
        <dbReference type="ARBA" id="ARBA00022475"/>
    </source>
</evidence>
<comment type="caution">
    <text evidence="7">The sequence shown here is derived from an EMBL/GenBank/DDBJ whole genome shotgun (WGS) entry which is preliminary data.</text>
</comment>
<dbReference type="PANTHER" id="PTHR34584:SF1">
    <property type="entry name" value="NA(+)_H(+) ANTIPORTER SUBUNIT E1"/>
    <property type="match status" value="1"/>
</dbReference>
<evidence type="ECO:0000256" key="6">
    <source>
        <dbReference type="ARBA" id="ARBA00023136"/>
    </source>
</evidence>
<evidence type="ECO:0000256" key="5">
    <source>
        <dbReference type="ARBA" id="ARBA00022989"/>
    </source>
</evidence>
<keyword evidence="8" id="KW-1185">Reference proteome</keyword>
<evidence type="ECO:0000313" key="7">
    <source>
        <dbReference type="EMBL" id="RZF21632.1"/>
    </source>
</evidence>
<comment type="similarity">
    <text evidence="2">Belongs to the CPA3 antiporters (TC 2.A.63) subunit E family.</text>
</comment>
<keyword evidence="3" id="KW-1003">Cell membrane</keyword>
<gene>
    <name evidence="7" type="ORF">DAY19_08055</name>
</gene>
<dbReference type="PANTHER" id="PTHR34584">
    <property type="entry name" value="NA(+)/H(+) ANTIPORTER SUBUNIT E1"/>
    <property type="match status" value="1"/>
</dbReference>
<dbReference type="Proteomes" id="UP000443582">
    <property type="component" value="Unassembled WGS sequence"/>
</dbReference>
<keyword evidence="5" id="KW-1133">Transmembrane helix</keyword>
<organism evidence="7 8">
    <name type="scientific">Halobacteriovorax vibrionivorans</name>
    <dbReference type="NCBI Taxonomy" id="2152716"/>
    <lineage>
        <taxon>Bacteria</taxon>
        <taxon>Pseudomonadati</taxon>
        <taxon>Bdellovibrionota</taxon>
        <taxon>Bacteriovoracia</taxon>
        <taxon>Bacteriovoracales</taxon>
        <taxon>Halobacteriovoraceae</taxon>
        <taxon>Halobacteriovorax</taxon>
    </lineage>
</organism>
<proteinExistence type="inferred from homology"/>
<dbReference type="InterPro" id="IPR002758">
    <property type="entry name" value="Cation_antiport_E"/>
</dbReference>
<keyword evidence="4" id="KW-0812">Transmembrane</keyword>
<evidence type="ECO:0000256" key="4">
    <source>
        <dbReference type="ARBA" id="ARBA00022692"/>
    </source>
</evidence>
<dbReference type="RefSeq" id="WP_115361208.1">
    <property type="nucleotide sequence ID" value="NZ_QDKL01000002.1"/>
</dbReference>
<evidence type="ECO:0000256" key="1">
    <source>
        <dbReference type="ARBA" id="ARBA00004651"/>
    </source>
</evidence>
<protein>
    <recommendedName>
        <fullName evidence="9">Na+/H+ antiporter subunit E</fullName>
    </recommendedName>
</protein>
<accession>A0ABY0IFA6</accession>
<evidence type="ECO:0008006" key="9">
    <source>
        <dbReference type="Google" id="ProtNLM"/>
    </source>
</evidence>
<reference evidence="8" key="1">
    <citation type="journal article" date="2019" name="Int. J. Syst. Evol. Microbiol.">
        <title>Halobacteriovorax valvorus sp. nov., a novel prokaryotic predator isolated from coastal seawater of China.</title>
        <authorList>
            <person name="Chen M.-X."/>
        </authorList>
    </citation>
    <scope>NUCLEOTIDE SEQUENCE [LARGE SCALE GENOMIC DNA]</scope>
    <source>
        <strain evidence="8">BL9</strain>
    </source>
</reference>